<protein>
    <submittedName>
        <fullName evidence="2">Uncharacterized protein</fullName>
    </submittedName>
</protein>
<keyword evidence="3" id="KW-1185">Reference proteome</keyword>
<evidence type="ECO:0000313" key="2">
    <source>
        <dbReference type="EMBL" id="KDM90551.1"/>
    </source>
</evidence>
<dbReference type="Proteomes" id="UP000027192">
    <property type="component" value="Unassembled WGS sequence"/>
</dbReference>
<keyword evidence="1" id="KW-0812">Transmembrane</keyword>
<keyword evidence="1" id="KW-1133">Transmembrane helix</keyword>
<keyword evidence="1" id="KW-0472">Membrane</keyword>
<evidence type="ECO:0000313" key="3">
    <source>
        <dbReference type="Proteomes" id="UP000027192"/>
    </source>
</evidence>
<reference evidence="2 3" key="1">
    <citation type="submission" date="2014-04" db="EMBL/GenBank/DDBJ databases">
        <title>Draft genome sequence of Photobacterium halotolerans S2753: a solonamide, ngercheumicin and holomycin producer.</title>
        <authorList>
            <person name="Machado H.R."/>
            <person name="Gram L."/>
        </authorList>
    </citation>
    <scope>NUCLEOTIDE SEQUENCE [LARGE SCALE GENOMIC DNA]</scope>
    <source>
        <strain evidence="2 3">S2753</strain>
    </source>
</reference>
<gene>
    <name evidence="2" type="ORF">EA58_16660</name>
</gene>
<dbReference type="RefSeq" id="WP_036754946.1">
    <property type="nucleotide sequence ID" value="NZ_JAGSGC010000002.1"/>
</dbReference>
<dbReference type="AlphaFoldDB" id="A0A066RN57"/>
<feature type="transmembrane region" description="Helical" evidence="1">
    <location>
        <begin position="132"/>
        <end position="153"/>
    </location>
</feature>
<feature type="transmembrane region" description="Helical" evidence="1">
    <location>
        <begin position="20"/>
        <end position="39"/>
    </location>
</feature>
<comment type="caution">
    <text evidence="2">The sequence shown here is derived from an EMBL/GenBank/DDBJ whole genome shotgun (WGS) entry which is preliminary data.</text>
</comment>
<evidence type="ECO:0000256" key="1">
    <source>
        <dbReference type="SAM" id="Phobius"/>
    </source>
</evidence>
<feature type="transmembrane region" description="Helical" evidence="1">
    <location>
        <begin position="86"/>
        <end position="107"/>
    </location>
</feature>
<sequence>MKYRKQLNLLTLICKRIYGFFLIFVMIYYCYLLISHPFISFLLGTLLHTGAFFVSFFAIFKFLGCFFNFFLFILNPEKREEQLKDVVLSMKVALISAGVGLGVYYLMSYQFMNSDRHFTGSYLFPSSKRETMFDFFLIGGICAGFLFTVRFYWRLLKGE</sequence>
<accession>A0A066RN57</accession>
<organism evidence="2 3">
    <name type="scientific">Photobacterium galatheae</name>
    <dbReference type="NCBI Taxonomy" id="1654360"/>
    <lineage>
        <taxon>Bacteria</taxon>
        <taxon>Pseudomonadati</taxon>
        <taxon>Pseudomonadota</taxon>
        <taxon>Gammaproteobacteria</taxon>
        <taxon>Vibrionales</taxon>
        <taxon>Vibrionaceae</taxon>
        <taxon>Photobacterium</taxon>
    </lineage>
</organism>
<feature type="transmembrane region" description="Helical" evidence="1">
    <location>
        <begin position="51"/>
        <end position="74"/>
    </location>
</feature>
<dbReference type="EMBL" id="JMIB01000031">
    <property type="protein sequence ID" value="KDM90551.1"/>
    <property type="molecule type" value="Genomic_DNA"/>
</dbReference>
<name>A0A066RN57_9GAMM</name>
<proteinExistence type="predicted"/>